<dbReference type="Pfam" id="PF02911">
    <property type="entry name" value="Formyl_trans_C"/>
    <property type="match status" value="1"/>
</dbReference>
<evidence type="ECO:0000256" key="3">
    <source>
        <dbReference type="ARBA" id="ARBA00016014"/>
    </source>
</evidence>
<evidence type="ECO:0000313" key="6">
    <source>
        <dbReference type="EMBL" id="OZT78631.1"/>
    </source>
</evidence>
<reference evidence="6 7" key="1">
    <citation type="submission" date="2017-07" db="EMBL/GenBank/DDBJ databases">
        <title>Shotgun whole genome sequences of three halophilic bacterial isolates.</title>
        <authorList>
            <person name="Pozzo T."/>
            <person name="Higdon S.M."/>
            <person name="Quillaguaman J."/>
        </authorList>
    </citation>
    <scope>NUCLEOTIDE SEQUENCE [LARGE SCALE GENOMIC DNA]</scope>
    <source>
        <strain evidence="6 7">BU-1</strain>
    </source>
</reference>
<evidence type="ECO:0000256" key="2">
    <source>
        <dbReference type="ARBA" id="ARBA00012261"/>
    </source>
</evidence>
<dbReference type="InterPro" id="IPR011034">
    <property type="entry name" value="Formyl_transferase-like_C_sf"/>
</dbReference>
<dbReference type="InterPro" id="IPR005793">
    <property type="entry name" value="Formyl_trans_C"/>
</dbReference>
<comment type="caution">
    <text evidence="6">The sequence shown here is derived from an EMBL/GenBank/DDBJ whole genome shotgun (WGS) entry which is preliminary data.</text>
</comment>
<feature type="domain" description="Formyl transferase C-terminal" evidence="5">
    <location>
        <begin position="40"/>
        <end position="120"/>
    </location>
</feature>
<comment type="catalytic activity">
    <reaction evidence="4">
        <text>L-methionyl-tRNA(fMet) + (6R)-10-formyltetrahydrofolate = N-formyl-L-methionyl-tRNA(fMet) + (6S)-5,6,7,8-tetrahydrofolate + H(+)</text>
        <dbReference type="Rhea" id="RHEA:24380"/>
        <dbReference type="Rhea" id="RHEA-COMP:9952"/>
        <dbReference type="Rhea" id="RHEA-COMP:9953"/>
        <dbReference type="ChEBI" id="CHEBI:15378"/>
        <dbReference type="ChEBI" id="CHEBI:57453"/>
        <dbReference type="ChEBI" id="CHEBI:78530"/>
        <dbReference type="ChEBI" id="CHEBI:78844"/>
        <dbReference type="ChEBI" id="CHEBI:195366"/>
        <dbReference type="EC" id="2.1.2.9"/>
    </reaction>
</comment>
<evidence type="ECO:0000256" key="4">
    <source>
        <dbReference type="ARBA" id="ARBA00048558"/>
    </source>
</evidence>
<protein>
    <recommendedName>
        <fullName evidence="3">Methionyl-tRNA formyltransferase</fullName>
        <ecNumber evidence="2">2.1.2.9</ecNumber>
    </recommendedName>
</protein>
<dbReference type="Proteomes" id="UP000216682">
    <property type="component" value="Unassembled WGS sequence"/>
</dbReference>
<name>A0A265EAJ9_9STAP</name>
<dbReference type="GO" id="GO:0004479">
    <property type="term" value="F:methionyl-tRNA formyltransferase activity"/>
    <property type="evidence" value="ECO:0007669"/>
    <property type="project" value="UniProtKB-EC"/>
</dbReference>
<evidence type="ECO:0000313" key="7">
    <source>
        <dbReference type="Proteomes" id="UP000216682"/>
    </source>
</evidence>
<sequence>MAADMVMIKVMTLKVKQVKMDSVEATNQDDDKETYLLKRTPEDDRIDWSAPAEEVHRLIRATSRPYPGAFSYYRDHKVTIWRASVHPNAHYIGIPGQIISSNPLAIDVLCTDGILRIEDYGMEGLYQFI</sequence>
<gene>
    <name evidence="6" type="ORF">CFN03_04955</name>
</gene>
<proteinExistence type="predicted"/>
<dbReference type="AlphaFoldDB" id="A0A265EAJ9"/>
<evidence type="ECO:0000256" key="1">
    <source>
        <dbReference type="ARBA" id="ARBA00002606"/>
    </source>
</evidence>
<dbReference type="InterPro" id="IPR037022">
    <property type="entry name" value="Formyl_trans_C_sf"/>
</dbReference>
<dbReference type="CDD" id="cd08702">
    <property type="entry name" value="Arna_FMT_C"/>
    <property type="match status" value="1"/>
</dbReference>
<comment type="function">
    <text evidence="1">Attaches a formyl group to the free amino group of methionyl-tRNA(fMet). The formyl group appears to play a dual role in the initiator identity of N-formylmethionyl-tRNA by promoting its recognition by IF2 and preventing the misappropriation of this tRNA by the elongation apparatus.</text>
</comment>
<dbReference type="EC" id="2.1.2.9" evidence="2"/>
<organism evidence="6 7">
    <name type="scientific">Salinicoccus roseus</name>
    <dbReference type="NCBI Taxonomy" id="45670"/>
    <lineage>
        <taxon>Bacteria</taxon>
        <taxon>Bacillati</taxon>
        <taxon>Bacillota</taxon>
        <taxon>Bacilli</taxon>
        <taxon>Bacillales</taxon>
        <taxon>Staphylococcaceae</taxon>
        <taxon>Salinicoccus</taxon>
    </lineage>
</organism>
<evidence type="ECO:0000259" key="5">
    <source>
        <dbReference type="Pfam" id="PF02911"/>
    </source>
</evidence>
<dbReference type="SUPFAM" id="SSF50486">
    <property type="entry name" value="FMT C-terminal domain-like"/>
    <property type="match status" value="1"/>
</dbReference>
<accession>A0A265EAJ9</accession>
<dbReference type="EMBL" id="NPEZ01000001">
    <property type="protein sequence ID" value="OZT78631.1"/>
    <property type="molecule type" value="Genomic_DNA"/>
</dbReference>
<dbReference type="Gene3D" id="3.10.25.10">
    <property type="entry name" value="Formyl transferase, C-terminal domain"/>
    <property type="match status" value="1"/>
</dbReference>